<keyword evidence="4" id="KW-1133">Transmembrane helix</keyword>
<dbReference type="EMBL" id="JARQZJ010000018">
    <property type="protein sequence ID" value="KAK9873342.1"/>
    <property type="molecule type" value="Genomic_DNA"/>
</dbReference>
<gene>
    <name evidence="7" type="ORF">WA026_022147</name>
</gene>
<dbReference type="InterPro" id="IPR054549">
    <property type="entry name" value="UVB_sens_RUS_dom"/>
</dbReference>
<feature type="domain" description="Protein root UVB sensitive/RUS" evidence="6">
    <location>
        <begin position="41"/>
        <end position="274"/>
    </location>
</feature>
<evidence type="ECO:0000256" key="3">
    <source>
        <dbReference type="ARBA" id="ARBA00022692"/>
    </source>
</evidence>
<reference evidence="7 8" key="1">
    <citation type="submission" date="2023-03" db="EMBL/GenBank/DDBJ databases">
        <title>Genome insight into feeding habits of ladybird beetles.</title>
        <authorList>
            <person name="Li H.-S."/>
            <person name="Huang Y.-H."/>
            <person name="Pang H."/>
        </authorList>
    </citation>
    <scope>NUCLEOTIDE SEQUENCE [LARGE SCALE GENOMIC DNA]</scope>
    <source>
        <strain evidence="7">SYSU_2023b</strain>
        <tissue evidence="7">Whole body</tissue>
    </source>
</reference>
<dbReference type="PANTHER" id="PTHR12770:SF31">
    <property type="entry name" value="RUS FAMILY MEMBER 1"/>
    <property type="match status" value="1"/>
</dbReference>
<comment type="subcellular location">
    <subcellularLocation>
        <location evidence="1">Membrane</location>
    </subcellularLocation>
</comment>
<comment type="caution">
    <text evidence="7">The sequence shown here is derived from an EMBL/GenBank/DDBJ whole genome shotgun (WGS) entry which is preliminary data.</text>
</comment>
<evidence type="ECO:0000256" key="4">
    <source>
        <dbReference type="ARBA" id="ARBA00022989"/>
    </source>
</evidence>
<keyword evidence="3" id="KW-0812">Transmembrane</keyword>
<name>A0AAW1TPB6_9CUCU</name>
<evidence type="ECO:0000313" key="8">
    <source>
        <dbReference type="Proteomes" id="UP001431783"/>
    </source>
</evidence>
<protein>
    <recommendedName>
        <fullName evidence="6">Protein root UVB sensitive/RUS domain-containing protein</fullName>
    </recommendedName>
</protein>
<organism evidence="7 8">
    <name type="scientific">Henosepilachna vigintioctopunctata</name>
    <dbReference type="NCBI Taxonomy" id="420089"/>
    <lineage>
        <taxon>Eukaryota</taxon>
        <taxon>Metazoa</taxon>
        <taxon>Ecdysozoa</taxon>
        <taxon>Arthropoda</taxon>
        <taxon>Hexapoda</taxon>
        <taxon>Insecta</taxon>
        <taxon>Pterygota</taxon>
        <taxon>Neoptera</taxon>
        <taxon>Endopterygota</taxon>
        <taxon>Coleoptera</taxon>
        <taxon>Polyphaga</taxon>
        <taxon>Cucujiformia</taxon>
        <taxon>Coccinelloidea</taxon>
        <taxon>Coccinellidae</taxon>
        <taxon>Epilachninae</taxon>
        <taxon>Epilachnini</taxon>
        <taxon>Henosepilachna</taxon>
    </lineage>
</organism>
<proteinExistence type="inferred from homology"/>
<evidence type="ECO:0000256" key="1">
    <source>
        <dbReference type="ARBA" id="ARBA00004370"/>
    </source>
</evidence>
<keyword evidence="8" id="KW-1185">Reference proteome</keyword>
<sequence length="361" mass="40511">MISKEILFIEQQGDQIVEYAREEPLRIKRISPNSSVSRSIHSTIINFFREVLLPYGYPDSVSADYFQYQIWDTLQAFCSTITGSFTTRAILKGVGVGDAEASALSATITWILKDGSGMIGRIFFAWWKGSKLDCDSKKWRLFADFLNDLAMAIELGVPYISNRKMEILCVTSTMKSIVGIAGGATRASITHHQAVKGNMAEISAKDGTQETLVNLIASVASIYLLNVISEPLYELPFIFLMMGLHLYFNFKAVSSLIFNTLNESRAILLIQSYCNINAVLRPLTINKSESVILGKGVSISDICGFKIKLGCSLYNIVQLYNFTQMQTILELYQPYQYCLISDVKKRCIYVAFEKIVTQKVF</sequence>
<dbReference type="PANTHER" id="PTHR12770">
    <property type="entry name" value="RUS1 FAMILY PROTEIN C16ORF58"/>
    <property type="match status" value="1"/>
</dbReference>
<evidence type="ECO:0000259" key="6">
    <source>
        <dbReference type="Pfam" id="PF04884"/>
    </source>
</evidence>
<evidence type="ECO:0000256" key="5">
    <source>
        <dbReference type="ARBA" id="ARBA00023136"/>
    </source>
</evidence>
<evidence type="ECO:0000313" key="7">
    <source>
        <dbReference type="EMBL" id="KAK9873342.1"/>
    </source>
</evidence>
<evidence type="ECO:0000256" key="2">
    <source>
        <dbReference type="ARBA" id="ARBA00007558"/>
    </source>
</evidence>
<dbReference type="Pfam" id="PF04884">
    <property type="entry name" value="UVB_sens_prot"/>
    <property type="match status" value="1"/>
</dbReference>
<comment type="similarity">
    <text evidence="2">Belongs to the RUS1 family.</text>
</comment>
<dbReference type="InterPro" id="IPR006968">
    <property type="entry name" value="RUS_fam"/>
</dbReference>
<dbReference type="Proteomes" id="UP001431783">
    <property type="component" value="Unassembled WGS sequence"/>
</dbReference>
<dbReference type="AlphaFoldDB" id="A0AAW1TPB6"/>
<dbReference type="GO" id="GO:0016020">
    <property type="term" value="C:membrane"/>
    <property type="evidence" value="ECO:0007669"/>
    <property type="project" value="UniProtKB-SubCell"/>
</dbReference>
<accession>A0AAW1TPB6</accession>
<keyword evidence="5" id="KW-0472">Membrane</keyword>